<comment type="similarity">
    <text evidence="2">Belongs to the nitronate monooxygenase family. NMO class I subfamily.</text>
</comment>
<name>C4Y774_CLAL4</name>
<dbReference type="GO" id="GO:0018580">
    <property type="term" value="F:nitronate monooxygenase activity"/>
    <property type="evidence" value="ECO:0007669"/>
    <property type="project" value="InterPro"/>
</dbReference>
<dbReference type="PANTHER" id="PTHR42747:SF3">
    <property type="entry name" value="NITRONATE MONOOXYGENASE-RELATED"/>
    <property type="match status" value="1"/>
</dbReference>
<dbReference type="PANTHER" id="PTHR42747">
    <property type="entry name" value="NITRONATE MONOOXYGENASE-RELATED"/>
    <property type="match status" value="1"/>
</dbReference>
<sequence length="396" mass="42328">MSTFATRLGLRFPLIQAPMAGISNVAVASEVARAGALGSLPLSAIDLTKSVEPVFSQIEEFRHHAPAAPVNLNFFCFDPAEQQPVSDAARENWRRIFAVYSTESHDWTARAVVSFREFEEKCPQELNSLVRRLVSARAQVVSFHFGAPAPSTIAALQEGGIMVLATATSVKEAQYLIDAGVDALVCQGFEAGGHRGNFLASDAEDECLSTHALFLQVVALKKGLQNASAENSQSNSSEFVAVNKKPARDPSDVYVIPAGGIVDSATATWYLAHGAAAVQMGTVFLPVAETSAPPFIGDCITERRGVPTVMTCNVSGRSARALATPFIKDIQRARDEHPQPFPSFGYATSAYRKLAAGPPENGFYLAGQNYHLVEVGLGAKEIVERIGKALAFSTGQ</sequence>
<accession>C4Y774</accession>
<dbReference type="VEuPathDB" id="FungiDB:CLUG_04008"/>
<comment type="cofactor">
    <cofactor evidence="1">
        <name>FMN</name>
        <dbReference type="ChEBI" id="CHEBI:58210"/>
    </cofactor>
</comment>
<keyword evidence="6" id="KW-0503">Monooxygenase</keyword>
<keyword evidence="4" id="KW-0288">FMN</keyword>
<evidence type="ECO:0000256" key="4">
    <source>
        <dbReference type="ARBA" id="ARBA00022643"/>
    </source>
</evidence>
<evidence type="ECO:0000313" key="7">
    <source>
        <dbReference type="EMBL" id="EEQ39880.1"/>
    </source>
</evidence>
<dbReference type="GeneID" id="8497229"/>
<dbReference type="CDD" id="cd04730">
    <property type="entry name" value="NPD_like"/>
    <property type="match status" value="1"/>
</dbReference>
<dbReference type="SUPFAM" id="SSF51412">
    <property type="entry name" value="Inosine monophosphate dehydrogenase (IMPDH)"/>
    <property type="match status" value="1"/>
</dbReference>
<organism evidence="7 8">
    <name type="scientific">Clavispora lusitaniae (strain ATCC 42720)</name>
    <name type="common">Yeast</name>
    <name type="synonym">Candida lusitaniae</name>
    <dbReference type="NCBI Taxonomy" id="306902"/>
    <lineage>
        <taxon>Eukaryota</taxon>
        <taxon>Fungi</taxon>
        <taxon>Dikarya</taxon>
        <taxon>Ascomycota</taxon>
        <taxon>Saccharomycotina</taxon>
        <taxon>Pichiomycetes</taxon>
        <taxon>Metschnikowiaceae</taxon>
        <taxon>Clavispora</taxon>
    </lineage>
</organism>
<evidence type="ECO:0000256" key="1">
    <source>
        <dbReference type="ARBA" id="ARBA00001917"/>
    </source>
</evidence>
<evidence type="ECO:0000256" key="2">
    <source>
        <dbReference type="ARBA" id="ARBA00009881"/>
    </source>
</evidence>
<dbReference type="EMBL" id="CH408079">
    <property type="protein sequence ID" value="EEQ39880.1"/>
    <property type="molecule type" value="Genomic_DNA"/>
</dbReference>
<dbReference type="InterPro" id="IPR013785">
    <property type="entry name" value="Aldolase_TIM"/>
</dbReference>
<proteinExistence type="inferred from homology"/>
<dbReference type="InterPro" id="IPR004136">
    <property type="entry name" value="NMO"/>
</dbReference>
<dbReference type="FunCoup" id="C4Y774">
    <property type="interactions" value="26"/>
</dbReference>
<dbReference type="STRING" id="306902.C4Y774"/>
<dbReference type="AlphaFoldDB" id="C4Y774"/>
<evidence type="ECO:0000256" key="3">
    <source>
        <dbReference type="ARBA" id="ARBA00022630"/>
    </source>
</evidence>
<evidence type="ECO:0000256" key="6">
    <source>
        <dbReference type="ARBA" id="ARBA00023033"/>
    </source>
</evidence>
<dbReference type="Pfam" id="PF03060">
    <property type="entry name" value="NMO"/>
    <property type="match status" value="1"/>
</dbReference>
<reference evidence="7 8" key="1">
    <citation type="journal article" date="2009" name="Nature">
        <title>Evolution of pathogenicity and sexual reproduction in eight Candida genomes.</title>
        <authorList>
            <person name="Butler G."/>
            <person name="Rasmussen M.D."/>
            <person name="Lin M.F."/>
            <person name="Santos M.A."/>
            <person name="Sakthikumar S."/>
            <person name="Munro C.A."/>
            <person name="Rheinbay E."/>
            <person name="Grabherr M."/>
            <person name="Forche A."/>
            <person name="Reedy J.L."/>
            <person name="Agrafioti I."/>
            <person name="Arnaud M.B."/>
            <person name="Bates S."/>
            <person name="Brown A.J."/>
            <person name="Brunke S."/>
            <person name="Costanzo M.C."/>
            <person name="Fitzpatrick D.A."/>
            <person name="de Groot P.W."/>
            <person name="Harris D."/>
            <person name="Hoyer L.L."/>
            <person name="Hube B."/>
            <person name="Klis F.M."/>
            <person name="Kodira C."/>
            <person name="Lennard N."/>
            <person name="Logue M.E."/>
            <person name="Martin R."/>
            <person name="Neiman A.M."/>
            <person name="Nikolaou E."/>
            <person name="Quail M.A."/>
            <person name="Quinn J."/>
            <person name="Santos M.C."/>
            <person name="Schmitzberger F.F."/>
            <person name="Sherlock G."/>
            <person name="Shah P."/>
            <person name="Silverstein K.A."/>
            <person name="Skrzypek M.S."/>
            <person name="Soll D."/>
            <person name="Staggs R."/>
            <person name="Stansfield I."/>
            <person name="Stumpf M.P."/>
            <person name="Sudbery P.E."/>
            <person name="Srikantha T."/>
            <person name="Zeng Q."/>
            <person name="Berman J."/>
            <person name="Berriman M."/>
            <person name="Heitman J."/>
            <person name="Gow N.A."/>
            <person name="Lorenz M.C."/>
            <person name="Birren B.W."/>
            <person name="Kellis M."/>
            <person name="Cuomo C.A."/>
        </authorList>
    </citation>
    <scope>NUCLEOTIDE SEQUENCE [LARGE SCALE GENOMIC DNA]</scope>
    <source>
        <strain evidence="7 8">ATCC 42720</strain>
    </source>
</reference>
<dbReference type="Proteomes" id="UP000007703">
    <property type="component" value="Unassembled WGS sequence"/>
</dbReference>
<dbReference type="InParanoid" id="C4Y774"/>
<gene>
    <name evidence="7" type="ORF">CLUG_04008</name>
</gene>
<dbReference type="Gene3D" id="3.20.20.70">
    <property type="entry name" value="Aldolase class I"/>
    <property type="match status" value="1"/>
</dbReference>
<evidence type="ECO:0000256" key="5">
    <source>
        <dbReference type="ARBA" id="ARBA00023002"/>
    </source>
</evidence>
<keyword evidence="5" id="KW-0560">Oxidoreductase</keyword>
<protein>
    <submittedName>
        <fullName evidence="7">Uncharacterized protein</fullName>
    </submittedName>
</protein>
<keyword evidence="3" id="KW-0285">Flavoprotein</keyword>
<dbReference type="KEGG" id="clu:CLUG_04008"/>
<dbReference type="OMA" id="NLFCHAP"/>
<dbReference type="HOGENOM" id="CLU_038732_5_0_1"/>
<dbReference type="OrthoDB" id="10265891at2759"/>
<evidence type="ECO:0000313" key="8">
    <source>
        <dbReference type="Proteomes" id="UP000007703"/>
    </source>
</evidence>